<dbReference type="SUPFAM" id="SSF48452">
    <property type="entry name" value="TPR-like"/>
    <property type="match status" value="1"/>
</dbReference>
<dbReference type="GO" id="GO:0006493">
    <property type="term" value="P:protein O-linked glycosylation"/>
    <property type="evidence" value="ECO:0007669"/>
    <property type="project" value="TreeGrafter"/>
</dbReference>
<dbReference type="EMBL" id="UOGK01000179">
    <property type="protein sequence ID" value="VAX39002.1"/>
    <property type="molecule type" value="Genomic_DNA"/>
</dbReference>
<dbReference type="InterPro" id="IPR011990">
    <property type="entry name" value="TPR-like_helical_dom_sf"/>
</dbReference>
<dbReference type="SUPFAM" id="SSF52540">
    <property type="entry name" value="P-loop containing nucleoside triphosphate hydrolases"/>
    <property type="match status" value="1"/>
</dbReference>
<organism evidence="1">
    <name type="scientific">hydrothermal vent metagenome</name>
    <dbReference type="NCBI Taxonomy" id="652676"/>
    <lineage>
        <taxon>unclassified sequences</taxon>
        <taxon>metagenomes</taxon>
        <taxon>ecological metagenomes</taxon>
    </lineage>
</organism>
<dbReference type="AlphaFoldDB" id="A0A3B1DDZ1"/>
<sequence>MATAQELLKQAQEFHQQGQMQTALELYRSAVKANPRHADAHTGLGMALTQAGLDAEAIEHLERAIKLEPTSAQALCNLAFAHRAQGRLDEALQCYERAAWMNKQFPRAVAGAAEIHAIRGDYGKAYTLLLPYVQSGQDSPPVAVTYARCCRFLGKDQDAGQALARHLSGAAGSELPPATRVNMLLELGCIGEQIGHPDRGFAAATDANRMLGRRFDAKAYTEATETVLNTWTAEVHSALPKASTESDLPVLIVGMPRAGAALVEQILASHPEVAPAGETAITRHLVQRLEEEMKPALEPFTKHDALDFQAVNEAAGFYLNTLQQIVRREGYESPQRITDRCTHNYLYLGMLDCLLPKGRVIHVRRNPLDTAISCYMNSFDIPYVFKT</sequence>
<dbReference type="PANTHER" id="PTHR44998">
    <property type="match status" value="1"/>
</dbReference>
<reference evidence="1" key="1">
    <citation type="submission" date="2018-06" db="EMBL/GenBank/DDBJ databases">
        <authorList>
            <person name="Zhirakovskaya E."/>
        </authorList>
    </citation>
    <scope>NUCLEOTIDE SEQUENCE</scope>
</reference>
<gene>
    <name evidence="1" type="ORF">MNBD_PLANCTO03-1359</name>
</gene>
<dbReference type="Pfam" id="PF13469">
    <property type="entry name" value="Sulfotransfer_3"/>
    <property type="match status" value="1"/>
</dbReference>
<dbReference type="Pfam" id="PF00515">
    <property type="entry name" value="TPR_1"/>
    <property type="match status" value="1"/>
</dbReference>
<accession>A0A3B1DDZ1</accession>
<dbReference type="Pfam" id="PF13432">
    <property type="entry name" value="TPR_16"/>
    <property type="match status" value="1"/>
</dbReference>
<dbReference type="GO" id="GO:0016757">
    <property type="term" value="F:glycosyltransferase activity"/>
    <property type="evidence" value="ECO:0007669"/>
    <property type="project" value="TreeGrafter"/>
</dbReference>
<proteinExistence type="predicted"/>
<dbReference type="PROSITE" id="PS50005">
    <property type="entry name" value="TPR"/>
    <property type="match status" value="3"/>
</dbReference>
<evidence type="ECO:0000313" key="1">
    <source>
        <dbReference type="EMBL" id="VAX39002.1"/>
    </source>
</evidence>
<dbReference type="InterPro" id="IPR027417">
    <property type="entry name" value="P-loop_NTPase"/>
</dbReference>
<dbReference type="Gene3D" id="1.25.40.10">
    <property type="entry name" value="Tetratricopeptide repeat domain"/>
    <property type="match status" value="1"/>
</dbReference>
<dbReference type="InterPro" id="IPR019734">
    <property type="entry name" value="TPR_rpt"/>
</dbReference>
<protein>
    <submittedName>
        <fullName evidence="1">Uncharacterized protein</fullName>
    </submittedName>
</protein>
<name>A0A3B1DDZ1_9ZZZZ</name>
<feature type="non-terminal residue" evidence="1">
    <location>
        <position position="387"/>
    </location>
</feature>
<dbReference type="Gene3D" id="3.40.50.300">
    <property type="entry name" value="P-loop containing nucleotide triphosphate hydrolases"/>
    <property type="match status" value="1"/>
</dbReference>
<dbReference type="PANTHER" id="PTHR44998:SF1">
    <property type="entry name" value="UDP-N-ACETYLGLUCOSAMINE--PEPTIDE N-ACETYLGLUCOSAMINYLTRANSFERASE 110 KDA SUBUNIT"/>
    <property type="match status" value="1"/>
</dbReference>
<dbReference type="SMART" id="SM00028">
    <property type="entry name" value="TPR"/>
    <property type="match status" value="3"/>
</dbReference>